<keyword evidence="2" id="KW-1185">Reference proteome</keyword>
<dbReference type="EMBL" id="CAXAMM010038884">
    <property type="protein sequence ID" value="CAK9081737.1"/>
    <property type="molecule type" value="Genomic_DNA"/>
</dbReference>
<reference evidence="1 2" key="1">
    <citation type="submission" date="2024-02" db="EMBL/GenBank/DDBJ databases">
        <authorList>
            <person name="Chen Y."/>
            <person name="Shah S."/>
            <person name="Dougan E. K."/>
            <person name="Thang M."/>
            <person name="Chan C."/>
        </authorList>
    </citation>
    <scope>NUCLEOTIDE SEQUENCE [LARGE SCALE GENOMIC DNA]</scope>
</reference>
<protein>
    <submittedName>
        <fullName evidence="1">Heme oxygenase 2</fullName>
    </submittedName>
</protein>
<comment type="caution">
    <text evidence="1">The sequence shown here is derived from an EMBL/GenBank/DDBJ whole genome shotgun (WGS) entry which is preliminary data.</text>
</comment>
<evidence type="ECO:0000313" key="2">
    <source>
        <dbReference type="Proteomes" id="UP001642464"/>
    </source>
</evidence>
<organism evidence="1 2">
    <name type="scientific">Durusdinium trenchii</name>
    <dbReference type="NCBI Taxonomy" id="1381693"/>
    <lineage>
        <taxon>Eukaryota</taxon>
        <taxon>Sar</taxon>
        <taxon>Alveolata</taxon>
        <taxon>Dinophyceae</taxon>
        <taxon>Suessiales</taxon>
        <taxon>Symbiodiniaceae</taxon>
        <taxon>Durusdinium</taxon>
    </lineage>
</organism>
<dbReference type="Proteomes" id="UP001642464">
    <property type="component" value="Unassembled WGS sequence"/>
</dbReference>
<proteinExistence type="predicted"/>
<evidence type="ECO:0000313" key="1">
    <source>
        <dbReference type="EMBL" id="CAK9081737.1"/>
    </source>
</evidence>
<gene>
    <name evidence="1" type="ORF">SCF082_LOCUS38881</name>
</gene>
<sequence>MVTVEIARLDGSLRQELAEAGETVIGLKRRLALQNGESTADFRLLLGDAVLRNEQLLAELQTDVNATPMLQLVYASTEAVPENIGHVSIRESAWKLAVPRLADELKQQGIEQGQLLWIDFHSGGHRAAGPAAVCTAYFSADLPSRGDLDLQHHLILVDDLQKGFAQVEQFVQGKEVISVTASSMEKSELAIGVFYYGGEVTPLRQLKFLSASGCAWELAASSCVISLNGLNLERGSSNCEGRSVHYTFFQASGDLAEYVEVERPSDQSWDAAADELLQKLHEAGVQKGQVLSIDAHTGDLISPAILLAVFKRNLPGRGPLSLSWQMRRGRDWNELYSWADQITAEKEVVATTGSSDCEGLMLMIFLEDDRPSPIIVNHVTAAGGGWNWAAEELLASLQRHGVQQGQLISLDAHNLSPTDPAMFSAQYSSSLPGYGPLRLQYRSFNLDMPWDMLHRQAAVRATSRNAVAVTGASNERGRRVLYVFYAV</sequence>
<accession>A0ABP0Q1X9</accession>
<name>A0ABP0Q1X9_9DINO</name>